<accession>A0ABS2RDY3</accession>
<comment type="caution">
    <text evidence="1">The sequence shown here is derived from an EMBL/GenBank/DDBJ whole genome shotgun (WGS) entry which is preliminary data.</text>
</comment>
<gene>
    <name evidence="1" type="ORF">JOE57_000124</name>
</gene>
<dbReference type="Pfam" id="PF08962">
    <property type="entry name" value="Rv2632c-like"/>
    <property type="match status" value="1"/>
</dbReference>
<name>A0ABS2RDY3_9ACTN</name>
<evidence type="ECO:0000313" key="1">
    <source>
        <dbReference type="EMBL" id="MBM7797203.1"/>
    </source>
</evidence>
<keyword evidence="2" id="KW-1185">Reference proteome</keyword>
<reference evidence="1 2" key="1">
    <citation type="submission" date="2021-01" db="EMBL/GenBank/DDBJ databases">
        <title>Sequencing the genomes of 1000 actinobacteria strains.</title>
        <authorList>
            <person name="Klenk H.-P."/>
        </authorList>
    </citation>
    <scope>NUCLEOTIDE SEQUENCE [LARGE SCALE GENOMIC DNA]</scope>
    <source>
        <strain evidence="1 2">DSM 18662</strain>
    </source>
</reference>
<dbReference type="EMBL" id="JAFBCF010000001">
    <property type="protein sequence ID" value="MBM7797203.1"/>
    <property type="molecule type" value="Genomic_DNA"/>
</dbReference>
<organism evidence="1 2">
    <name type="scientific">Microlunatus panaciterrae</name>
    <dbReference type="NCBI Taxonomy" id="400768"/>
    <lineage>
        <taxon>Bacteria</taxon>
        <taxon>Bacillati</taxon>
        <taxon>Actinomycetota</taxon>
        <taxon>Actinomycetes</taxon>
        <taxon>Propionibacteriales</taxon>
        <taxon>Propionibacteriaceae</taxon>
        <taxon>Microlunatus</taxon>
    </lineage>
</organism>
<protein>
    <recommendedName>
        <fullName evidence="3">DUF1876 domain-containing protein</fullName>
    </recommendedName>
</protein>
<dbReference type="Proteomes" id="UP000704762">
    <property type="component" value="Unassembled WGS sequence"/>
</dbReference>
<evidence type="ECO:0008006" key="3">
    <source>
        <dbReference type="Google" id="ProtNLM"/>
    </source>
</evidence>
<dbReference type="InterPro" id="IPR015057">
    <property type="entry name" value="Rv2632c-like"/>
</dbReference>
<dbReference type="SUPFAM" id="SSF143212">
    <property type="entry name" value="Rv2632c-like"/>
    <property type="match status" value="1"/>
</dbReference>
<proteinExistence type="predicted"/>
<dbReference type="Gene3D" id="3.30.160.240">
    <property type="entry name" value="Rv1738"/>
    <property type="match status" value="1"/>
</dbReference>
<evidence type="ECO:0000313" key="2">
    <source>
        <dbReference type="Proteomes" id="UP000704762"/>
    </source>
</evidence>
<dbReference type="InterPro" id="IPR038070">
    <property type="entry name" value="Rv2632c-like_sf"/>
</dbReference>
<dbReference type="RefSeq" id="WP_239578799.1">
    <property type="nucleotide sequence ID" value="NZ_BAAAQP010000003.1"/>
</dbReference>
<sequence length="89" mass="9863">MNEVKTWAVDIYIGERDGRTHAETRLRPKDVVTLTGEGSARLNPSDRDVPEIGDEIAVARALSDLAHRLLNVAAEDIEALTHKEAHLHD</sequence>